<dbReference type="InterPro" id="IPR009091">
    <property type="entry name" value="RCC1/BLIP-II"/>
</dbReference>
<keyword evidence="5" id="KW-1185">Reference proteome</keyword>
<dbReference type="EMBL" id="CAJZBQ010000028">
    <property type="protein sequence ID" value="CAG9321410.1"/>
    <property type="molecule type" value="Genomic_DNA"/>
</dbReference>
<dbReference type="Proteomes" id="UP001162131">
    <property type="component" value="Unassembled WGS sequence"/>
</dbReference>
<dbReference type="Pfam" id="PF00415">
    <property type="entry name" value="RCC1"/>
    <property type="match status" value="2"/>
</dbReference>
<evidence type="ECO:0000256" key="3">
    <source>
        <dbReference type="SAM" id="Coils"/>
    </source>
</evidence>
<dbReference type="Gene3D" id="1.10.287.1490">
    <property type="match status" value="1"/>
</dbReference>
<feature type="coiled-coil region" evidence="3">
    <location>
        <begin position="389"/>
        <end position="444"/>
    </location>
</feature>
<dbReference type="AlphaFoldDB" id="A0AAU9J3D7"/>
<evidence type="ECO:0000313" key="4">
    <source>
        <dbReference type="EMBL" id="CAG9321410.1"/>
    </source>
</evidence>
<dbReference type="InterPro" id="IPR000408">
    <property type="entry name" value="Reg_chr_condens"/>
</dbReference>
<protein>
    <submittedName>
        <fullName evidence="4">Uncharacterized protein</fullName>
    </submittedName>
</protein>
<accession>A0AAU9J3D7</accession>
<dbReference type="PROSITE" id="PS50012">
    <property type="entry name" value="RCC1_3"/>
    <property type="match status" value="2"/>
</dbReference>
<gene>
    <name evidence="4" type="ORF">BSTOLATCC_MIC28692</name>
</gene>
<dbReference type="PANTHER" id="PTHR45622">
    <property type="entry name" value="UBIQUITIN-PROTEIN LIGASE E3A-RELATED"/>
    <property type="match status" value="1"/>
</dbReference>
<name>A0AAU9J3D7_9CILI</name>
<dbReference type="PANTHER" id="PTHR45622:SF58">
    <property type="entry name" value="REGULATOR OF CHROMOSOME CONDENSATION DOMAIN-CONTAINING PROTEIN"/>
    <property type="match status" value="1"/>
</dbReference>
<dbReference type="InterPro" id="IPR051709">
    <property type="entry name" value="Ub-ligase/GTPase-reg"/>
</dbReference>
<feature type="coiled-coil region" evidence="3">
    <location>
        <begin position="328"/>
        <end position="355"/>
    </location>
</feature>
<evidence type="ECO:0000256" key="2">
    <source>
        <dbReference type="PROSITE-ProRule" id="PRU00235"/>
    </source>
</evidence>
<feature type="repeat" description="RCC1" evidence="2">
    <location>
        <begin position="92"/>
        <end position="144"/>
    </location>
</feature>
<sequence>MTEVRHEYTVGGEKKACKVCAKLFPQCMHWVSLWIIEGINSRDIESLGKRAQFITDFPPHQVFSYMKDLDQDIGIVDIQNTKFNSFLLTTKGQIYSWGINNVYACNPCDSRLPFCPPGPIRDLSQVTIVSISCGEEHVLALESGMYLWSWGINSRGQLGRNAEEEAGPAPIQNINQIVRIAAGPYTSYAVQLNGNVYAWGDNRKNELSELFDRADENEIVSKPTELLKMPWKRNNSTVQRSYFKTENIRELDIAGVSRAEIKRRQAENDDLKRRIESLRKKVDTLEDEMSGVGSKRISSKWDTDIHLKEIRMLRDRASKANKKVWTSIEKLKTIITNSEKEIKSLQKQIENLDKEIIETWNLTKEHETLINNKKADLEGALETNQKDMANKYETELVNLRVKRKEYHANATHKEIEKSRCGETIKKLEIEIEASKEKIVRKEGKIDKNLEIYNQMEAVRKKAIAEETFSLNESTFQKEIEQLVVYEEALKKSDPDYISKKIGKYATPLEILKVSDYILNVFDKEINELFKAKFGSAELVNRALMVIADNVRLRKQVNNFSKLISGPINEKIEKQKMAELKKRVPPVMWKHVKDKEKFIKDIFREADFSAKKYGFDDPFTKRLYRYQEKQKEAKPIEKREKRWRLC</sequence>
<reference evidence="4" key="1">
    <citation type="submission" date="2021-09" db="EMBL/GenBank/DDBJ databases">
        <authorList>
            <consortium name="AG Swart"/>
            <person name="Singh M."/>
            <person name="Singh A."/>
            <person name="Seah K."/>
            <person name="Emmerich C."/>
        </authorList>
    </citation>
    <scope>NUCLEOTIDE SEQUENCE</scope>
    <source>
        <strain evidence="4">ATCC30299</strain>
    </source>
</reference>
<keyword evidence="3" id="KW-0175">Coiled coil</keyword>
<organism evidence="4 5">
    <name type="scientific">Blepharisma stoltei</name>
    <dbReference type="NCBI Taxonomy" id="1481888"/>
    <lineage>
        <taxon>Eukaryota</taxon>
        <taxon>Sar</taxon>
        <taxon>Alveolata</taxon>
        <taxon>Ciliophora</taxon>
        <taxon>Postciliodesmatophora</taxon>
        <taxon>Heterotrichea</taxon>
        <taxon>Heterotrichida</taxon>
        <taxon>Blepharismidae</taxon>
        <taxon>Blepharisma</taxon>
    </lineage>
</organism>
<comment type="caution">
    <text evidence="4">The sequence shown here is derived from an EMBL/GenBank/DDBJ whole genome shotgun (WGS) entry which is preliminary data.</text>
</comment>
<feature type="coiled-coil region" evidence="3">
    <location>
        <begin position="261"/>
        <end position="295"/>
    </location>
</feature>
<feature type="repeat" description="RCC1" evidence="2">
    <location>
        <begin position="145"/>
        <end position="193"/>
    </location>
</feature>
<dbReference type="Gene3D" id="2.130.10.30">
    <property type="entry name" value="Regulator of chromosome condensation 1/beta-lactamase-inhibitor protein II"/>
    <property type="match status" value="1"/>
</dbReference>
<keyword evidence="1" id="KW-0677">Repeat</keyword>
<evidence type="ECO:0000313" key="5">
    <source>
        <dbReference type="Proteomes" id="UP001162131"/>
    </source>
</evidence>
<evidence type="ECO:0000256" key="1">
    <source>
        <dbReference type="ARBA" id="ARBA00022737"/>
    </source>
</evidence>
<proteinExistence type="predicted"/>
<dbReference type="SUPFAM" id="SSF50985">
    <property type="entry name" value="RCC1/BLIP-II"/>
    <property type="match status" value="1"/>
</dbReference>